<feature type="region of interest" description="Disordered" evidence="1">
    <location>
        <begin position="1"/>
        <end position="56"/>
    </location>
</feature>
<feature type="compositionally biased region" description="Polar residues" evidence="1">
    <location>
        <begin position="20"/>
        <end position="55"/>
    </location>
</feature>
<evidence type="ECO:0000313" key="3">
    <source>
        <dbReference type="Proteomes" id="UP001359559"/>
    </source>
</evidence>
<protein>
    <submittedName>
        <fullName evidence="2">Uncharacterized protein</fullName>
    </submittedName>
</protein>
<dbReference type="EMBL" id="JAYKXN010000004">
    <property type="protein sequence ID" value="KAK7293566.1"/>
    <property type="molecule type" value="Genomic_DNA"/>
</dbReference>
<organism evidence="2 3">
    <name type="scientific">Clitoria ternatea</name>
    <name type="common">Butterfly pea</name>
    <dbReference type="NCBI Taxonomy" id="43366"/>
    <lineage>
        <taxon>Eukaryota</taxon>
        <taxon>Viridiplantae</taxon>
        <taxon>Streptophyta</taxon>
        <taxon>Embryophyta</taxon>
        <taxon>Tracheophyta</taxon>
        <taxon>Spermatophyta</taxon>
        <taxon>Magnoliopsida</taxon>
        <taxon>eudicotyledons</taxon>
        <taxon>Gunneridae</taxon>
        <taxon>Pentapetalae</taxon>
        <taxon>rosids</taxon>
        <taxon>fabids</taxon>
        <taxon>Fabales</taxon>
        <taxon>Fabaceae</taxon>
        <taxon>Papilionoideae</taxon>
        <taxon>50 kb inversion clade</taxon>
        <taxon>NPAAA clade</taxon>
        <taxon>indigoferoid/millettioid clade</taxon>
        <taxon>Phaseoleae</taxon>
        <taxon>Clitoria</taxon>
    </lineage>
</organism>
<reference evidence="2 3" key="1">
    <citation type="submission" date="2024-01" db="EMBL/GenBank/DDBJ databases">
        <title>The genomes of 5 underutilized Papilionoideae crops provide insights into root nodulation and disease resistance.</title>
        <authorList>
            <person name="Yuan L."/>
        </authorList>
    </citation>
    <scope>NUCLEOTIDE SEQUENCE [LARGE SCALE GENOMIC DNA]</scope>
    <source>
        <strain evidence="2">LY-2023</strain>
        <tissue evidence="2">Leaf</tissue>
    </source>
</reference>
<name>A0AAN9J8P1_CLITE</name>
<keyword evidence="3" id="KW-1185">Reference proteome</keyword>
<sequence length="85" mass="9115">MEGLAEQVVETGQEVGMPSHKQQGETVQQAVPTPTSDGGGSQPTDTQDVAAANTTNRKEDLTQMELGKLLLFGIILTNYLLSWVN</sequence>
<evidence type="ECO:0000256" key="1">
    <source>
        <dbReference type="SAM" id="MobiDB-lite"/>
    </source>
</evidence>
<accession>A0AAN9J8P1</accession>
<evidence type="ECO:0000313" key="2">
    <source>
        <dbReference type="EMBL" id="KAK7293566.1"/>
    </source>
</evidence>
<gene>
    <name evidence="2" type="ORF">RJT34_16434</name>
</gene>
<comment type="caution">
    <text evidence="2">The sequence shown here is derived from an EMBL/GenBank/DDBJ whole genome shotgun (WGS) entry which is preliminary data.</text>
</comment>
<dbReference type="Proteomes" id="UP001359559">
    <property type="component" value="Unassembled WGS sequence"/>
</dbReference>
<proteinExistence type="predicted"/>
<dbReference type="AlphaFoldDB" id="A0AAN9J8P1"/>